<organism evidence="1 2">
    <name type="scientific">Halorientalis persicus</name>
    <dbReference type="NCBI Taxonomy" id="1367881"/>
    <lineage>
        <taxon>Archaea</taxon>
        <taxon>Methanobacteriati</taxon>
        <taxon>Methanobacteriota</taxon>
        <taxon>Stenosarchaea group</taxon>
        <taxon>Halobacteria</taxon>
        <taxon>Halobacteriales</taxon>
        <taxon>Haloarculaceae</taxon>
        <taxon>Halorientalis</taxon>
    </lineage>
</organism>
<protein>
    <submittedName>
        <fullName evidence="1">Uncharacterized protein</fullName>
    </submittedName>
</protein>
<reference evidence="2" key="1">
    <citation type="submission" date="2016-10" db="EMBL/GenBank/DDBJ databases">
        <authorList>
            <person name="Varghese N."/>
            <person name="Submissions S."/>
        </authorList>
    </citation>
    <scope>NUCLEOTIDE SEQUENCE [LARGE SCALE GENOMIC DNA]</scope>
    <source>
        <strain evidence="2">IBRC-M 10043</strain>
    </source>
</reference>
<evidence type="ECO:0000313" key="1">
    <source>
        <dbReference type="EMBL" id="SEN78609.1"/>
    </source>
</evidence>
<accession>A0A1H8JCZ9</accession>
<name>A0A1H8JCZ9_9EURY</name>
<dbReference type="EMBL" id="FOCX01000005">
    <property type="protein sequence ID" value="SEN78609.1"/>
    <property type="molecule type" value="Genomic_DNA"/>
</dbReference>
<proteinExistence type="predicted"/>
<dbReference type="RefSeq" id="WP_170845354.1">
    <property type="nucleotide sequence ID" value="NZ_FOCX01000005.1"/>
</dbReference>
<dbReference type="AlphaFoldDB" id="A0A1H8JCZ9"/>
<sequence length="45" mass="4749">MIGSGILLVLTLLITVGWLYVEITDALGTVDGEASVRNSDTDVEV</sequence>
<keyword evidence="2" id="KW-1185">Reference proteome</keyword>
<evidence type="ECO:0000313" key="2">
    <source>
        <dbReference type="Proteomes" id="UP000198775"/>
    </source>
</evidence>
<dbReference type="Proteomes" id="UP000198775">
    <property type="component" value="Unassembled WGS sequence"/>
</dbReference>
<gene>
    <name evidence="1" type="ORF">SAMN05216388_100544</name>
</gene>